<evidence type="ECO:0000259" key="4">
    <source>
        <dbReference type="PROSITE" id="PS50857"/>
    </source>
</evidence>
<name>A8MBM0_CALMQ</name>
<dbReference type="Gene3D" id="2.60.40.420">
    <property type="entry name" value="Cupredoxins - blue copper proteins"/>
    <property type="match status" value="1"/>
</dbReference>
<feature type="transmembrane region" description="Helical" evidence="3">
    <location>
        <begin position="16"/>
        <end position="36"/>
    </location>
</feature>
<dbReference type="InterPro" id="IPR001505">
    <property type="entry name" value="Copper_CuA"/>
</dbReference>
<dbReference type="AlphaFoldDB" id="A8MBM0"/>
<evidence type="ECO:0000256" key="3">
    <source>
        <dbReference type="SAM" id="Phobius"/>
    </source>
</evidence>
<dbReference type="InterPro" id="IPR002429">
    <property type="entry name" value="CcO_II-like_C"/>
</dbReference>
<accession>A8MBM0</accession>
<dbReference type="eggNOG" id="arCOG01236">
    <property type="taxonomic scope" value="Archaea"/>
</dbReference>
<keyword evidence="3" id="KW-0472">Membrane</keyword>
<gene>
    <name evidence="5" type="ordered locus">Cmaq_1936</name>
</gene>
<sequence>MTIPTYAGNVGLGPDTIAGIFIAALLVSLFFIVWVARNAKRNMSDEEYAAYRHRIERLEKIWVVLVIVALIIPNVITFQYTPQVVTGNTLAGLGVNMSALKTACPTVPPGNYQNACTSTLQSDIQQLLPLQNEGKIMIVVVIAGQWYWHFYTVAPNGSLVFTSNLTVPAGKPVVFLMTSVDVNHDFGAYDENGNLLFQYQVSPDYVSVFTYVFNIPEPIIVRCLEYCGPGHWAMVSQFTVNVV</sequence>
<dbReference type="GeneID" id="25393808"/>
<evidence type="ECO:0000256" key="1">
    <source>
        <dbReference type="ARBA" id="ARBA00022723"/>
    </source>
</evidence>
<dbReference type="SUPFAM" id="SSF49503">
    <property type="entry name" value="Cupredoxins"/>
    <property type="match status" value="1"/>
</dbReference>
<dbReference type="KEGG" id="cma:Cmaq_1936"/>
<dbReference type="PROSITE" id="PS00078">
    <property type="entry name" value="COX2"/>
    <property type="match status" value="1"/>
</dbReference>
<organism evidence="5 6">
    <name type="scientific">Caldivirga maquilingensis (strain ATCC 700844 / DSM 13496 / JCM 10307 / IC-167)</name>
    <dbReference type="NCBI Taxonomy" id="397948"/>
    <lineage>
        <taxon>Archaea</taxon>
        <taxon>Thermoproteota</taxon>
        <taxon>Thermoprotei</taxon>
        <taxon>Thermoproteales</taxon>
        <taxon>Thermoproteaceae</taxon>
        <taxon>Caldivirga</taxon>
    </lineage>
</organism>
<dbReference type="HOGENOM" id="CLU_1140530_0_0_2"/>
<dbReference type="RefSeq" id="WP_012186972.1">
    <property type="nucleotide sequence ID" value="NC_009954.1"/>
</dbReference>
<feature type="domain" description="Cytochrome oxidase subunit II copper A binding" evidence="4">
    <location>
        <begin position="134"/>
        <end position="243"/>
    </location>
</feature>
<protein>
    <submittedName>
        <fullName evidence="5">Cytochrome c oxidase subunit II</fullName>
    </submittedName>
</protein>
<keyword evidence="3" id="KW-1133">Transmembrane helix</keyword>
<dbReference type="Proteomes" id="UP000001137">
    <property type="component" value="Chromosome"/>
</dbReference>
<keyword evidence="1" id="KW-0479">Metal-binding</keyword>
<dbReference type="GO" id="GO:0004129">
    <property type="term" value="F:cytochrome-c oxidase activity"/>
    <property type="evidence" value="ECO:0007669"/>
    <property type="project" value="InterPro"/>
</dbReference>
<evidence type="ECO:0000313" key="6">
    <source>
        <dbReference type="Proteomes" id="UP000001137"/>
    </source>
</evidence>
<dbReference type="STRING" id="397948.Cmaq_1936"/>
<dbReference type="InterPro" id="IPR008972">
    <property type="entry name" value="Cupredoxin"/>
</dbReference>
<dbReference type="GO" id="GO:0016020">
    <property type="term" value="C:membrane"/>
    <property type="evidence" value="ECO:0007669"/>
    <property type="project" value="InterPro"/>
</dbReference>
<dbReference type="EMBL" id="CP000852">
    <property type="protein sequence ID" value="ABW02753.1"/>
    <property type="molecule type" value="Genomic_DNA"/>
</dbReference>
<reference evidence="5 6" key="1">
    <citation type="submission" date="2007-10" db="EMBL/GenBank/DDBJ databases">
        <title>Complete sequence of Caldivirga maquilingensis IC-167.</title>
        <authorList>
            <consortium name="US DOE Joint Genome Institute"/>
            <person name="Copeland A."/>
            <person name="Lucas S."/>
            <person name="Lapidus A."/>
            <person name="Barry K."/>
            <person name="Glavina del Rio T."/>
            <person name="Dalin E."/>
            <person name="Tice H."/>
            <person name="Pitluck S."/>
            <person name="Saunders E."/>
            <person name="Brettin T."/>
            <person name="Bruce D."/>
            <person name="Detter J.C."/>
            <person name="Han C."/>
            <person name="Schmutz J."/>
            <person name="Larimer F."/>
            <person name="Land M."/>
            <person name="Hauser L."/>
            <person name="Kyrpides N."/>
            <person name="Ivanova N."/>
            <person name="Biddle J.F."/>
            <person name="Zhang Z."/>
            <person name="Fitz-Gibbon S.T."/>
            <person name="Lowe T.M."/>
            <person name="Saltikov C."/>
            <person name="House C.H."/>
            <person name="Richardson P."/>
        </authorList>
    </citation>
    <scope>NUCLEOTIDE SEQUENCE [LARGE SCALE GENOMIC DNA]</scope>
    <source>
        <strain evidence="6">ATCC 700844 / DSM 13496 / JCM 10307 / IC-167</strain>
    </source>
</reference>
<dbReference type="GO" id="GO:0005507">
    <property type="term" value="F:copper ion binding"/>
    <property type="evidence" value="ECO:0007669"/>
    <property type="project" value="InterPro"/>
</dbReference>
<dbReference type="PROSITE" id="PS50857">
    <property type="entry name" value="COX2_CUA"/>
    <property type="match status" value="1"/>
</dbReference>
<keyword evidence="6" id="KW-1185">Reference proteome</keyword>
<proteinExistence type="predicted"/>
<evidence type="ECO:0000313" key="5">
    <source>
        <dbReference type="EMBL" id="ABW02753.1"/>
    </source>
</evidence>
<keyword evidence="2" id="KW-0186">Copper</keyword>
<feature type="transmembrane region" description="Helical" evidence="3">
    <location>
        <begin position="61"/>
        <end position="80"/>
    </location>
</feature>
<keyword evidence="3" id="KW-0812">Transmembrane</keyword>
<evidence type="ECO:0000256" key="2">
    <source>
        <dbReference type="ARBA" id="ARBA00023008"/>
    </source>
</evidence>
<dbReference type="OrthoDB" id="27522at2157"/>